<accession>A0A495M7G0</accession>
<organism evidence="2 3">
    <name type="scientific">Flavobacterium endophyticum</name>
    <dbReference type="NCBI Taxonomy" id="1540163"/>
    <lineage>
        <taxon>Bacteria</taxon>
        <taxon>Pseudomonadati</taxon>
        <taxon>Bacteroidota</taxon>
        <taxon>Flavobacteriia</taxon>
        <taxon>Flavobacteriales</taxon>
        <taxon>Flavobacteriaceae</taxon>
        <taxon>Flavobacterium</taxon>
    </lineage>
</organism>
<sequence>MKTLEHQTLLYDEDCPLCQAYTTGFIKAGMLDKNGKKPFSKLTDEEHSFIDFKRASNEIALVDNQNKTVTYGIDSLLKVIGNSFPWMEKVGNISPIKYLLKKLYSFISYNRKVIIPNKKTEQNILQCIPSFNYKYRIIYILFAIIITAFTLYNYSGLFQDLPKGNFSREAILAFGQIIFQSPFLLKFDKKTVLNYVGNLMTVSLFGSLLLTPVLLLNQFLEIPEIIILSWFAITVLLMFIEHFRRIKILQLPPYLSYTWAVYRIIALIIILNLYV</sequence>
<feature type="transmembrane region" description="Helical" evidence="1">
    <location>
        <begin position="254"/>
        <end position="274"/>
    </location>
</feature>
<protein>
    <submittedName>
        <fullName evidence="2">Uncharacterized protein DUF393</fullName>
    </submittedName>
</protein>
<reference evidence="2 3" key="1">
    <citation type="submission" date="2018-10" db="EMBL/GenBank/DDBJ databases">
        <title>Genomic Encyclopedia of Archaeal and Bacterial Type Strains, Phase II (KMG-II): from individual species to whole genera.</title>
        <authorList>
            <person name="Goeker M."/>
        </authorList>
    </citation>
    <scope>NUCLEOTIDE SEQUENCE [LARGE SCALE GENOMIC DNA]</scope>
    <source>
        <strain evidence="2 3">DSM 29537</strain>
    </source>
</reference>
<dbReference type="InterPro" id="IPR007263">
    <property type="entry name" value="DCC1-like"/>
</dbReference>
<gene>
    <name evidence="2" type="ORF">CLV94_2599</name>
</gene>
<keyword evidence="1" id="KW-0472">Membrane</keyword>
<comment type="caution">
    <text evidence="2">The sequence shown here is derived from an EMBL/GenBank/DDBJ whole genome shotgun (WGS) entry which is preliminary data.</text>
</comment>
<evidence type="ECO:0000313" key="2">
    <source>
        <dbReference type="EMBL" id="RKS21964.1"/>
    </source>
</evidence>
<dbReference type="Proteomes" id="UP000277579">
    <property type="component" value="Unassembled WGS sequence"/>
</dbReference>
<dbReference type="GO" id="GO:0015035">
    <property type="term" value="F:protein-disulfide reductase activity"/>
    <property type="evidence" value="ECO:0007669"/>
    <property type="project" value="InterPro"/>
</dbReference>
<keyword evidence="1" id="KW-1133">Transmembrane helix</keyword>
<dbReference type="RefSeq" id="WP_121376887.1">
    <property type="nucleotide sequence ID" value="NZ_RBLC01000003.1"/>
</dbReference>
<dbReference type="EMBL" id="RBLC01000003">
    <property type="protein sequence ID" value="RKS21964.1"/>
    <property type="molecule type" value="Genomic_DNA"/>
</dbReference>
<evidence type="ECO:0000256" key="1">
    <source>
        <dbReference type="SAM" id="Phobius"/>
    </source>
</evidence>
<evidence type="ECO:0000313" key="3">
    <source>
        <dbReference type="Proteomes" id="UP000277579"/>
    </source>
</evidence>
<proteinExistence type="predicted"/>
<dbReference type="AlphaFoldDB" id="A0A495M7G0"/>
<feature type="transmembrane region" description="Helical" evidence="1">
    <location>
        <begin position="192"/>
        <end position="216"/>
    </location>
</feature>
<name>A0A495M7G0_9FLAO</name>
<dbReference type="Pfam" id="PF04134">
    <property type="entry name" value="DCC1-like"/>
    <property type="match status" value="1"/>
</dbReference>
<keyword evidence="3" id="KW-1185">Reference proteome</keyword>
<feature type="transmembrane region" description="Helical" evidence="1">
    <location>
        <begin position="137"/>
        <end position="154"/>
    </location>
</feature>
<feature type="transmembrane region" description="Helical" evidence="1">
    <location>
        <begin position="222"/>
        <end position="242"/>
    </location>
</feature>
<dbReference type="OrthoDB" id="671850at2"/>
<feature type="transmembrane region" description="Helical" evidence="1">
    <location>
        <begin position="166"/>
        <end position="185"/>
    </location>
</feature>
<keyword evidence="1" id="KW-0812">Transmembrane</keyword>